<dbReference type="Gene3D" id="2.40.50.140">
    <property type="entry name" value="Nucleic acid-binding proteins"/>
    <property type="match status" value="1"/>
</dbReference>
<feature type="compositionally biased region" description="Low complexity" evidence="3">
    <location>
        <begin position="181"/>
        <end position="191"/>
    </location>
</feature>
<feature type="compositionally biased region" description="Low complexity" evidence="3">
    <location>
        <begin position="984"/>
        <end position="998"/>
    </location>
</feature>
<feature type="region of interest" description="Disordered" evidence="3">
    <location>
        <begin position="923"/>
        <end position="953"/>
    </location>
</feature>
<feature type="region of interest" description="Disordered" evidence="3">
    <location>
        <begin position="311"/>
        <end position="370"/>
    </location>
</feature>
<feature type="compositionally biased region" description="Polar residues" evidence="3">
    <location>
        <begin position="633"/>
        <end position="642"/>
    </location>
</feature>
<dbReference type="Gene3D" id="2.30.30.30">
    <property type="match status" value="1"/>
</dbReference>
<reference evidence="4" key="1">
    <citation type="submission" date="2020-06" db="EMBL/GenBank/DDBJ databases">
        <title>Draft genome sequences of strains closely related to Aspergillus parafelis and Aspergillus hiratsukae.</title>
        <authorList>
            <person name="Dos Santos R.A.C."/>
            <person name="Rivero-Menendez O."/>
            <person name="Steenwyk J.L."/>
            <person name="Mead M.E."/>
            <person name="Goldman G.H."/>
            <person name="Alastruey-Izquierdo A."/>
            <person name="Rokas A."/>
        </authorList>
    </citation>
    <scope>NUCLEOTIDE SEQUENCE</scope>
    <source>
        <strain evidence="4">CNM-CM6106</strain>
    </source>
</reference>
<feature type="region of interest" description="Disordered" evidence="3">
    <location>
        <begin position="966"/>
        <end position="1178"/>
    </location>
</feature>
<dbReference type="CDD" id="cd04469">
    <property type="entry name" value="S1_Hex1"/>
    <property type="match status" value="1"/>
</dbReference>
<feature type="region of interest" description="Disordered" evidence="3">
    <location>
        <begin position="708"/>
        <end position="787"/>
    </location>
</feature>
<feature type="compositionally biased region" description="Polar residues" evidence="3">
    <location>
        <begin position="883"/>
        <end position="893"/>
    </location>
</feature>
<proteinExistence type="inferred from homology"/>
<dbReference type="GO" id="GO:0003723">
    <property type="term" value="F:RNA binding"/>
    <property type="evidence" value="ECO:0007669"/>
    <property type="project" value="InterPro"/>
</dbReference>
<dbReference type="FunFam" id="2.30.30.30:FF:000033">
    <property type="entry name" value="Woronin body major protein HEX1"/>
    <property type="match status" value="1"/>
</dbReference>
<feature type="compositionally biased region" description="Polar residues" evidence="3">
    <location>
        <begin position="658"/>
        <end position="668"/>
    </location>
</feature>
<dbReference type="EMBL" id="JACBAF010001921">
    <property type="protein sequence ID" value="KAF7171574.1"/>
    <property type="molecule type" value="Genomic_DNA"/>
</dbReference>
<evidence type="ECO:0000256" key="2">
    <source>
        <dbReference type="ARBA" id="ARBA00061629"/>
    </source>
</evidence>
<feature type="compositionally biased region" description="Low complexity" evidence="3">
    <location>
        <begin position="18"/>
        <end position="28"/>
    </location>
</feature>
<dbReference type="GO" id="GO:0045901">
    <property type="term" value="P:positive regulation of translational elongation"/>
    <property type="evidence" value="ECO:0007669"/>
    <property type="project" value="InterPro"/>
</dbReference>
<dbReference type="PANTHER" id="PTHR11673">
    <property type="entry name" value="TRANSLATION INITIATION FACTOR 5A FAMILY MEMBER"/>
    <property type="match status" value="1"/>
</dbReference>
<evidence type="ECO:0008006" key="6">
    <source>
        <dbReference type="Google" id="ProtNLM"/>
    </source>
</evidence>
<evidence type="ECO:0000313" key="5">
    <source>
        <dbReference type="Proteomes" id="UP000662466"/>
    </source>
</evidence>
<dbReference type="InterPro" id="IPR014722">
    <property type="entry name" value="Rib_uL2_dom2"/>
</dbReference>
<dbReference type="Proteomes" id="UP000662466">
    <property type="component" value="Unassembled WGS sequence"/>
</dbReference>
<feature type="region of interest" description="Disordered" evidence="3">
    <location>
        <begin position="1210"/>
        <end position="1339"/>
    </location>
</feature>
<feature type="compositionally biased region" description="Polar residues" evidence="3">
    <location>
        <begin position="489"/>
        <end position="498"/>
    </location>
</feature>
<dbReference type="GO" id="GO:0043022">
    <property type="term" value="F:ribosome binding"/>
    <property type="evidence" value="ECO:0007669"/>
    <property type="project" value="InterPro"/>
</dbReference>
<comment type="subcellular location">
    <subcellularLocation>
        <location evidence="1">Cell septum</location>
    </subcellularLocation>
</comment>
<feature type="compositionally biased region" description="Polar residues" evidence="3">
    <location>
        <begin position="404"/>
        <end position="420"/>
    </location>
</feature>
<feature type="region of interest" description="Disordered" evidence="3">
    <location>
        <begin position="1"/>
        <end position="227"/>
    </location>
</feature>
<dbReference type="GO" id="GO:0003746">
    <property type="term" value="F:translation elongation factor activity"/>
    <property type="evidence" value="ECO:0007669"/>
    <property type="project" value="InterPro"/>
</dbReference>
<dbReference type="InterPro" id="IPR008991">
    <property type="entry name" value="Translation_prot_SH3-like_sf"/>
</dbReference>
<evidence type="ECO:0000256" key="3">
    <source>
        <dbReference type="SAM" id="MobiDB-lite"/>
    </source>
</evidence>
<evidence type="ECO:0000313" key="4">
    <source>
        <dbReference type="EMBL" id="KAF7171574.1"/>
    </source>
</evidence>
<feature type="compositionally biased region" description="Low complexity" evidence="3">
    <location>
        <begin position="421"/>
        <end position="441"/>
    </location>
</feature>
<feature type="compositionally biased region" description="Polar residues" evidence="3">
    <location>
        <begin position="469"/>
        <end position="478"/>
    </location>
</feature>
<dbReference type="InterPro" id="IPR001884">
    <property type="entry name" value="IF5A-like"/>
</dbReference>
<gene>
    <name evidence="4" type="ORF">CNMCM6106_006017</name>
</gene>
<feature type="region of interest" description="Disordered" evidence="3">
    <location>
        <begin position="803"/>
        <end position="910"/>
    </location>
</feature>
<feature type="region of interest" description="Disordered" evidence="3">
    <location>
        <begin position="246"/>
        <end position="276"/>
    </location>
</feature>
<feature type="compositionally biased region" description="Polar residues" evidence="3">
    <location>
        <begin position="205"/>
        <end position="227"/>
    </location>
</feature>
<organism evidence="4 5">
    <name type="scientific">Aspergillus hiratsukae</name>
    <dbReference type="NCBI Taxonomy" id="1194566"/>
    <lineage>
        <taxon>Eukaryota</taxon>
        <taxon>Fungi</taxon>
        <taxon>Dikarya</taxon>
        <taxon>Ascomycota</taxon>
        <taxon>Pezizomycotina</taxon>
        <taxon>Eurotiomycetes</taxon>
        <taxon>Eurotiomycetidae</taxon>
        <taxon>Eurotiales</taxon>
        <taxon>Aspergillaceae</taxon>
        <taxon>Aspergillus</taxon>
        <taxon>Aspergillus subgen. Fumigati</taxon>
    </lineage>
</organism>
<feature type="compositionally biased region" description="Polar residues" evidence="3">
    <location>
        <begin position="709"/>
        <end position="718"/>
    </location>
</feature>
<accession>A0A8H6QFK6</accession>
<feature type="compositionally biased region" description="Basic and acidic residues" evidence="3">
    <location>
        <begin position="1217"/>
        <end position="1238"/>
    </location>
</feature>
<name>A0A8H6QFK6_9EURO</name>
<dbReference type="SUPFAM" id="SSF50249">
    <property type="entry name" value="Nucleic acid-binding proteins"/>
    <property type="match status" value="1"/>
</dbReference>
<feature type="compositionally biased region" description="Low complexity" evidence="3">
    <location>
        <begin position="35"/>
        <end position="51"/>
    </location>
</feature>
<protein>
    <recommendedName>
        <fullName evidence="6">Woronin body major protein</fullName>
    </recommendedName>
</protein>
<feature type="compositionally biased region" description="Basic residues" evidence="3">
    <location>
        <begin position="1"/>
        <end position="10"/>
    </location>
</feature>
<feature type="compositionally biased region" description="Basic residues" evidence="3">
    <location>
        <begin position="747"/>
        <end position="756"/>
    </location>
</feature>
<evidence type="ECO:0000256" key="1">
    <source>
        <dbReference type="ARBA" id="ARBA00004431"/>
    </source>
</evidence>
<dbReference type="SUPFAM" id="SSF50104">
    <property type="entry name" value="Translation proteins SH3-like domain"/>
    <property type="match status" value="1"/>
</dbReference>
<feature type="compositionally biased region" description="Polar residues" evidence="3">
    <location>
        <begin position="57"/>
        <end position="90"/>
    </location>
</feature>
<dbReference type="GO" id="GO:0030428">
    <property type="term" value="C:cell septum"/>
    <property type="evidence" value="ECO:0007669"/>
    <property type="project" value="UniProtKB-SubCell"/>
</dbReference>
<feature type="compositionally biased region" description="Low complexity" evidence="3">
    <location>
        <begin position="1036"/>
        <end position="1062"/>
    </location>
</feature>
<dbReference type="InterPro" id="IPR012340">
    <property type="entry name" value="NA-bd_OB-fold"/>
</dbReference>
<comment type="caution">
    <text evidence="4">The sequence shown here is derived from an EMBL/GenBank/DDBJ whole genome shotgun (WGS) entry which is preliminary data.</text>
</comment>
<dbReference type="InterPro" id="IPR037318">
    <property type="entry name" value="Hex1_S1"/>
</dbReference>
<comment type="similarity">
    <text evidence="2">Belongs to the eIF-5A family. Hex1 subfamily.</text>
</comment>
<feature type="compositionally biased region" description="Basic and acidic residues" evidence="3">
    <location>
        <begin position="1102"/>
        <end position="1123"/>
    </location>
</feature>
<sequence length="1827" mass="198662">MFRRRSRSRHQPLSTVPSQSAQSAASHAFLKSQPSSSSLSSAAAAAALRSLTPTPTPVENVQTKRMMQRRASVTSQTSRTGSLRSDSRTGSLRPDSRTALRRSNSSSSMSNRTFREQSPRRPASSNGQVDVVPPLPSIPPGIAGRKNSGRRSVSLEPSVRFDSSPKHKTLGRGTSVDRSLRSSSSYSPIQSQKLCTVPELERTGSRNSINFSYPMTSRPTSPTVSRQFPTQPEALTNVSLNHELSPAGSPNARAAKNQETRKAAGLVAGSPGRNASSVGTAVAAAQAAVVPKSDGTGHSPVVNRFVNHREATTNIHGKSQDLRQVSSHRMGPKLAPAVPEEDCQGEERAGPDGIGSSFNHPRAGSVSPIDDAVSNSLEHLYAAEPSIIRTPATPDEKDARPTYPVQSTESNESPRSENGLQQSPIRYSSSSPGRSARFSSQLAVTGIAEHQPPPRSVSPVKSALKNARKSSLSPNGRNGSVIRPGPSLSELSDATSVASDDGSRLGYRRKPVKVSFDDDTEIVGVAASPPTSPEELTPEPPEKFRARTGWFGIGKRQTSQRDTVDPDEFDEVLKPRPALPSFGSIRGRREDEPEPAQPDFSDNESTASSEFDGEVSGWSVSNDRSVRGILSEPSVTNDQSGTEVDRIAVTESTEDANDQTNNPLSQDSELVHEPMSLASQAPKTSVADAHSMREQEPLMTPDVELALQGRTTQTTSPGTEKGRSSLEIYRVPGGFPRASLELDSRATNKRKGKRRSGGMSVDEDMPNGKESDGESGESVYSDAEEVVDGDGFGSINAIVDARIAQGKDGRPADSLTGIAFSKDDRRGIGAKSKNGTANRLEESSQADRAATPVQEARINAKAAESPTCQQECLPSSRPDLPSPAQSTVQSQATAKAMHPAPRASQAKRPMSTAVYNDSGLRGAVATDGSLRDLSGNGTSALRRDGSERAKKRPVSFGPVIQKEIDPAPSSERAINSRTPYMPQRRMSAGSDSSSSFIRSTRRGKKGGQHTMRLTMRLTMRAGPPIRAMPPSPGRTSSPSFESRPLSSGSGTGTMRTTLRSSGPKNDKPSTFFSARSQKSKATKTTTPRFVSRFPDSDDEDADFRQRKLQRRYDDSSGDEEGRVVHTLRPVRGIPRRQGTNDGDSTELEDSSENERPTTPAPAAVSKKPNPLSHDPGLAAVARSRGMTEEELDEFLHRPAKGRVSGILGRFTLKKSRPPMEHKVSKSNPEDLAHVREENLLNPVPGTTVTTVTANHSATSPAKLTKGGLKKANENGGPMDSKRRGSDAAADAGTVAEQHPVAAGASEDRSASIEGHSEPTARDTAYNTQSSEAAPPREEQHLADANGNNRLSAKDVVFPQAERKKRFPPNLDFDARVPIPFSVFPSSYRSDAVPETTLTRVEGEVNLDRTSHVEREDTRTSAPLPNPRVYGREEVDIHITKDRLPAPSRKGDDFQVIYEDRSHKGSRAAEVELARERYREPTSRYEPRKPVYDQALESQLDITEREYRRRTDPTYDVSVSYGRRPVDSYQAYQPQQTSDVSVQRSKTEIDVSYDKAFAPKPLETQKGDSFSRREFTVESVSSRPSSAASISQVKVLKPYTAIDQPPARKMGYYDDDGNYHSFRRGVERAVDRITHPFSHHHHHHHDREEVVMADERGPVRYRDGVREDVRIVEPRTGGVAAESVPIPCHFIRIGDILILQGRPCQVIRISVSPQTGQHRYLGVDLFTRQLQEESSFVSNPSPSVVVQTMLGPVYKTYRILDLHEDGSITAMTETGDVKQSLPVVTQGQLFRKIREAFSEGRGSVRALVINDGGRELVVDYKVIHGSRL</sequence>
<feature type="compositionally biased region" description="Low complexity" evidence="3">
    <location>
        <begin position="101"/>
        <end position="112"/>
    </location>
</feature>
<feature type="region of interest" description="Disordered" evidence="3">
    <location>
        <begin position="385"/>
        <end position="690"/>
    </location>
</feature>
<feature type="compositionally biased region" description="Basic and acidic residues" evidence="3">
    <location>
        <begin position="1305"/>
        <end position="1320"/>
    </location>
</feature>
<dbReference type="GO" id="GO:0140266">
    <property type="term" value="C:Woronin body"/>
    <property type="evidence" value="ECO:0007669"/>
    <property type="project" value="UniProtKB-ARBA"/>
</dbReference>
<feature type="compositionally biased region" description="Polar residues" evidence="3">
    <location>
        <begin position="312"/>
        <end position="327"/>
    </location>
</feature>